<evidence type="ECO:0000313" key="1">
    <source>
        <dbReference type="EMBL" id="KAL3635679.1"/>
    </source>
</evidence>
<evidence type="ECO:0000313" key="2">
    <source>
        <dbReference type="Proteomes" id="UP001632038"/>
    </source>
</evidence>
<comment type="caution">
    <text evidence="1">The sequence shown here is derived from an EMBL/GenBank/DDBJ whole genome shotgun (WGS) entry which is preliminary data.</text>
</comment>
<name>A0ABD3D322_9LAMI</name>
<sequence length="96" mass="11326">MDHGTRSELHFVFMHYDHEYERLRSNKTKRGQYEVDLYLSRKHDEILAKNLRQGTYNKTLSMVIVDGFAVQITDDQANVLRSAKEVRIVEKDLELA</sequence>
<protein>
    <recommendedName>
        <fullName evidence="3">Inhibitor I9 domain-containing protein</fullName>
    </recommendedName>
</protein>
<dbReference type="AlphaFoldDB" id="A0ABD3D322"/>
<dbReference type="EMBL" id="JAVIJP010000027">
    <property type="protein sequence ID" value="KAL3635679.1"/>
    <property type="molecule type" value="Genomic_DNA"/>
</dbReference>
<proteinExistence type="predicted"/>
<gene>
    <name evidence="1" type="ORF">CASFOL_020226</name>
</gene>
<evidence type="ECO:0008006" key="3">
    <source>
        <dbReference type="Google" id="ProtNLM"/>
    </source>
</evidence>
<dbReference type="PANTHER" id="PTHR37379:SF1">
    <property type="entry name" value="OS01G0220500 PROTEIN"/>
    <property type="match status" value="1"/>
</dbReference>
<dbReference type="Proteomes" id="UP001632038">
    <property type="component" value="Unassembled WGS sequence"/>
</dbReference>
<keyword evidence="2" id="KW-1185">Reference proteome</keyword>
<dbReference type="PANTHER" id="PTHR37379">
    <property type="entry name" value="OS01G0220500 PROTEIN"/>
    <property type="match status" value="1"/>
</dbReference>
<reference evidence="2" key="1">
    <citation type="journal article" date="2024" name="IScience">
        <title>Strigolactones Initiate the Formation of Haustorium-like Structures in Castilleja.</title>
        <authorList>
            <person name="Buerger M."/>
            <person name="Peterson D."/>
            <person name="Chory J."/>
        </authorList>
    </citation>
    <scope>NUCLEOTIDE SEQUENCE [LARGE SCALE GENOMIC DNA]</scope>
</reference>
<organism evidence="1 2">
    <name type="scientific">Castilleja foliolosa</name>
    <dbReference type="NCBI Taxonomy" id="1961234"/>
    <lineage>
        <taxon>Eukaryota</taxon>
        <taxon>Viridiplantae</taxon>
        <taxon>Streptophyta</taxon>
        <taxon>Embryophyta</taxon>
        <taxon>Tracheophyta</taxon>
        <taxon>Spermatophyta</taxon>
        <taxon>Magnoliopsida</taxon>
        <taxon>eudicotyledons</taxon>
        <taxon>Gunneridae</taxon>
        <taxon>Pentapetalae</taxon>
        <taxon>asterids</taxon>
        <taxon>lamiids</taxon>
        <taxon>Lamiales</taxon>
        <taxon>Orobanchaceae</taxon>
        <taxon>Pedicularideae</taxon>
        <taxon>Castillejinae</taxon>
        <taxon>Castilleja</taxon>
    </lineage>
</organism>
<accession>A0ABD3D322</accession>